<feature type="domain" description="Thioredoxin" evidence="11">
    <location>
        <begin position="134"/>
        <end position="251"/>
    </location>
</feature>
<keyword evidence="5" id="KW-0677">Repeat</keyword>
<dbReference type="PROSITE" id="PS00194">
    <property type="entry name" value="THIOREDOXIN_1"/>
    <property type="match status" value="2"/>
</dbReference>
<evidence type="ECO:0000256" key="7">
    <source>
        <dbReference type="ARBA" id="ARBA00023235"/>
    </source>
</evidence>
<evidence type="ECO:0000256" key="10">
    <source>
        <dbReference type="SAM" id="SignalP"/>
    </source>
</evidence>
<evidence type="ECO:0000256" key="1">
    <source>
        <dbReference type="ARBA" id="ARBA00001182"/>
    </source>
</evidence>
<dbReference type="InterPro" id="IPR005788">
    <property type="entry name" value="PDI_thioredoxin-like_dom"/>
</dbReference>
<dbReference type="Gene3D" id="3.40.30.10">
    <property type="entry name" value="Glutaredoxin"/>
    <property type="match status" value="2"/>
</dbReference>
<protein>
    <recommendedName>
        <fullName evidence="3">protein disulfide-isomerase</fullName>
        <ecNumber evidence="3">5.3.4.1</ecNumber>
    </recommendedName>
</protein>
<feature type="domain" description="Thioredoxin" evidence="11">
    <location>
        <begin position="10"/>
        <end position="131"/>
    </location>
</feature>
<keyword evidence="7" id="KW-0413">Isomerase</keyword>
<comment type="caution">
    <text evidence="12">The sequence shown here is derived from an EMBL/GenBank/DDBJ whole genome shotgun (WGS) entry which is preliminary data.</text>
</comment>
<dbReference type="Proteomes" id="UP001479436">
    <property type="component" value="Unassembled WGS sequence"/>
</dbReference>
<evidence type="ECO:0000256" key="2">
    <source>
        <dbReference type="ARBA" id="ARBA00006347"/>
    </source>
</evidence>
<dbReference type="InterPro" id="IPR036356">
    <property type="entry name" value="ERp29_C_sf"/>
</dbReference>
<dbReference type="Pfam" id="PF07749">
    <property type="entry name" value="ERp29"/>
    <property type="match status" value="1"/>
</dbReference>
<dbReference type="InterPro" id="IPR011679">
    <property type="entry name" value="ERp29_C"/>
</dbReference>
<evidence type="ECO:0000256" key="9">
    <source>
        <dbReference type="RuleBase" id="RU004208"/>
    </source>
</evidence>
<dbReference type="SUPFAM" id="SSF47933">
    <property type="entry name" value="ERP29 C domain-like"/>
    <property type="match status" value="1"/>
</dbReference>
<gene>
    <name evidence="12" type="ORF">K7432_011726</name>
</gene>
<dbReference type="PRINTS" id="PR00421">
    <property type="entry name" value="THIOREDOXIN"/>
</dbReference>
<evidence type="ECO:0000256" key="3">
    <source>
        <dbReference type="ARBA" id="ARBA00012723"/>
    </source>
</evidence>
<dbReference type="NCBIfam" id="TIGR01126">
    <property type="entry name" value="pdi_dom"/>
    <property type="match status" value="2"/>
</dbReference>
<dbReference type="CDD" id="cd02998">
    <property type="entry name" value="PDI_a_ERp38"/>
    <property type="match status" value="2"/>
</dbReference>
<proteinExistence type="inferred from homology"/>
<name>A0ABR2VTD3_9FUNG</name>
<dbReference type="EC" id="5.3.4.1" evidence="3"/>
<keyword evidence="13" id="KW-1185">Reference proteome</keyword>
<dbReference type="InterPro" id="IPR017937">
    <property type="entry name" value="Thioredoxin_CS"/>
</dbReference>
<sequence length="374" mass="41645">MLKKFLWSGLLLVSALVNAESNVYDLNPDNFDQIIDGSKDALVEFFAPWCGHCKTLAPIYEELGDAFAHAKGSVIVAKLDADANRNLASKFDVQGYPTLKWFPKGSANAPENYEGGRDLDSLAKFITEKTGAQARIKKAHSDVTVLTNSNFDELALDENKNVLVEFYAPWCGHCKNLAPIYEKVASDFASDSDCVVAKLDATTDKDVADRYEVKGYPTIKFFPKGADKTPISYDLGRTEEDFVQFLNEKCLTSRVPGGGLSPEAGKIAQLDELAHQYVAAGAEKRDELYKQALALSEELQTRYAKYYVKAMDKIRANGDYLQKEIARLTGLLTSTSIARKQIDDFTMRKNILSSFLGELKEKIEEKVEEIKDEL</sequence>
<evidence type="ECO:0000313" key="12">
    <source>
        <dbReference type="EMBL" id="KAK9701390.1"/>
    </source>
</evidence>
<keyword evidence="4 10" id="KW-0732">Signal</keyword>
<reference evidence="12 13" key="1">
    <citation type="submission" date="2023-04" db="EMBL/GenBank/DDBJ databases">
        <title>Genome of Basidiobolus ranarum AG-B5.</title>
        <authorList>
            <person name="Stajich J.E."/>
            <person name="Carter-House D."/>
            <person name="Gryganskyi A."/>
        </authorList>
    </citation>
    <scope>NUCLEOTIDE SEQUENCE [LARGE SCALE GENOMIC DNA]</scope>
    <source>
        <strain evidence="12 13">AG-B5</strain>
    </source>
</reference>
<keyword evidence="6" id="KW-1015">Disulfide bond</keyword>
<dbReference type="InterPro" id="IPR051063">
    <property type="entry name" value="PDI"/>
</dbReference>
<dbReference type="Gene3D" id="1.20.1150.12">
    <property type="entry name" value="Endoplasmic reticulum resident protein 29, C-terminal domain"/>
    <property type="match status" value="1"/>
</dbReference>
<dbReference type="SUPFAM" id="SSF52833">
    <property type="entry name" value="Thioredoxin-like"/>
    <property type="match status" value="2"/>
</dbReference>
<dbReference type="InterPro" id="IPR013766">
    <property type="entry name" value="Thioredoxin_domain"/>
</dbReference>
<evidence type="ECO:0000256" key="8">
    <source>
        <dbReference type="ARBA" id="ARBA00023284"/>
    </source>
</evidence>
<dbReference type="EMBL" id="JASJQH010007816">
    <property type="protein sequence ID" value="KAK9701390.1"/>
    <property type="molecule type" value="Genomic_DNA"/>
</dbReference>
<evidence type="ECO:0000256" key="4">
    <source>
        <dbReference type="ARBA" id="ARBA00022729"/>
    </source>
</evidence>
<dbReference type="InterPro" id="IPR036249">
    <property type="entry name" value="Thioredoxin-like_sf"/>
</dbReference>
<evidence type="ECO:0000259" key="11">
    <source>
        <dbReference type="PROSITE" id="PS51352"/>
    </source>
</evidence>
<evidence type="ECO:0000313" key="13">
    <source>
        <dbReference type="Proteomes" id="UP001479436"/>
    </source>
</evidence>
<evidence type="ECO:0000256" key="6">
    <source>
        <dbReference type="ARBA" id="ARBA00023157"/>
    </source>
</evidence>
<comment type="similarity">
    <text evidence="2 9">Belongs to the protein disulfide isomerase family.</text>
</comment>
<dbReference type="CDD" id="cd00238">
    <property type="entry name" value="ERp29c"/>
    <property type="match status" value="1"/>
</dbReference>
<dbReference type="PANTHER" id="PTHR45672:SF11">
    <property type="entry name" value="PROTEIN DISULFIDE-ISOMERASE C17H9.14C"/>
    <property type="match status" value="1"/>
</dbReference>
<keyword evidence="8" id="KW-0676">Redox-active center</keyword>
<comment type="catalytic activity">
    <reaction evidence="1">
        <text>Catalyzes the rearrangement of -S-S- bonds in proteins.</text>
        <dbReference type="EC" id="5.3.4.1"/>
    </reaction>
</comment>
<dbReference type="PANTHER" id="PTHR45672">
    <property type="entry name" value="PROTEIN DISULFIDE-ISOMERASE C17H9.14C-RELATED"/>
    <property type="match status" value="1"/>
</dbReference>
<accession>A0ABR2VTD3</accession>
<organism evidence="12 13">
    <name type="scientific">Basidiobolus ranarum</name>
    <dbReference type="NCBI Taxonomy" id="34480"/>
    <lineage>
        <taxon>Eukaryota</taxon>
        <taxon>Fungi</taxon>
        <taxon>Fungi incertae sedis</taxon>
        <taxon>Zoopagomycota</taxon>
        <taxon>Entomophthoromycotina</taxon>
        <taxon>Basidiobolomycetes</taxon>
        <taxon>Basidiobolales</taxon>
        <taxon>Basidiobolaceae</taxon>
        <taxon>Basidiobolus</taxon>
    </lineage>
</organism>
<feature type="signal peptide" evidence="10">
    <location>
        <begin position="1"/>
        <end position="19"/>
    </location>
</feature>
<feature type="chain" id="PRO_5047286116" description="protein disulfide-isomerase" evidence="10">
    <location>
        <begin position="20"/>
        <end position="374"/>
    </location>
</feature>
<evidence type="ECO:0000256" key="5">
    <source>
        <dbReference type="ARBA" id="ARBA00022737"/>
    </source>
</evidence>
<dbReference type="Pfam" id="PF00085">
    <property type="entry name" value="Thioredoxin"/>
    <property type="match status" value="2"/>
</dbReference>
<dbReference type="PROSITE" id="PS51352">
    <property type="entry name" value="THIOREDOXIN_2"/>
    <property type="match status" value="2"/>
</dbReference>